<sequence length="86" mass="9369">MNIQTFSVASLLAVITLSGSPLFAKEQTQAPAYEYGMPLDIAQAIRIEEPKSTVCEVGQATMTYVDTQGEIRHVSFLQQTDACSVQ</sequence>
<dbReference type="InterPro" id="IPR021245">
    <property type="entry name" value="DUF2790"/>
</dbReference>
<protein>
    <recommendedName>
        <fullName evidence="4">DUF2790 domain-containing protein</fullName>
    </recommendedName>
</protein>
<feature type="chain" id="PRO_5002084443" description="DUF2790 domain-containing protein" evidence="1">
    <location>
        <begin position="25"/>
        <end position="86"/>
    </location>
</feature>
<name>A0A0B1ZAU8_9PSED</name>
<accession>A0A0B1ZAU8</accession>
<evidence type="ECO:0000256" key="1">
    <source>
        <dbReference type="SAM" id="SignalP"/>
    </source>
</evidence>
<evidence type="ECO:0008006" key="4">
    <source>
        <dbReference type="Google" id="ProtNLM"/>
    </source>
</evidence>
<reference evidence="3" key="1">
    <citation type="submission" date="2015-03" db="EMBL/GenBank/DDBJ databases">
        <title>Pseudomonas frederiksbergensis hydrocarbon degrader.</title>
        <authorList>
            <person name="Brown L.M."/>
            <person name="Ruiz O.N."/>
            <person name="Mueller S."/>
            <person name="Gunasekera T.S."/>
        </authorList>
    </citation>
    <scope>NUCLEOTIDE SEQUENCE [LARGE SCALE GENOMIC DNA]</scope>
    <source>
        <strain evidence="3">SI8</strain>
    </source>
</reference>
<dbReference type="Proteomes" id="UP000030949">
    <property type="component" value="Unassembled WGS sequence"/>
</dbReference>
<organism evidence="2 3">
    <name type="scientific">Pseudomonas frederiksbergensis</name>
    <dbReference type="NCBI Taxonomy" id="104087"/>
    <lineage>
        <taxon>Bacteria</taxon>
        <taxon>Pseudomonadati</taxon>
        <taxon>Pseudomonadota</taxon>
        <taxon>Gammaproteobacteria</taxon>
        <taxon>Pseudomonadales</taxon>
        <taxon>Pseudomonadaceae</taxon>
        <taxon>Pseudomonas</taxon>
    </lineage>
</organism>
<dbReference type="Gene3D" id="2.30.140.50">
    <property type="entry name" value="Protein of unknown function DUF2790"/>
    <property type="match status" value="1"/>
</dbReference>
<dbReference type="RefSeq" id="WP_039588415.1">
    <property type="nucleotide sequence ID" value="NZ_CP142104.1"/>
</dbReference>
<dbReference type="EMBL" id="JQGJ01000001">
    <property type="protein sequence ID" value="KHK66356.1"/>
    <property type="molecule type" value="Genomic_DNA"/>
</dbReference>
<evidence type="ECO:0000313" key="2">
    <source>
        <dbReference type="EMBL" id="KHK66356.1"/>
    </source>
</evidence>
<dbReference type="Pfam" id="PF10976">
    <property type="entry name" value="DUF2790"/>
    <property type="match status" value="1"/>
</dbReference>
<gene>
    <name evidence="2" type="ORF">JZ00_00550</name>
</gene>
<dbReference type="AlphaFoldDB" id="A0A0B1ZAU8"/>
<keyword evidence="1" id="KW-0732">Signal</keyword>
<dbReference type="OrthoDB" id="7017737at2"/>
<comment type="caution">
    <text evidence="2">The sequence shown here is derived from an EMBL/GenBank/DDBJ whole genome shotgun (WGS) entry which is preliminary data.</text>
</comment>
<proteinExistence type="predicted"/>
<evidence type="ECO:0000313" key="3">
    <source>
        <dbReference type="Proteomes" id="UP000030949"/>
    </source>
</evidence>
<feature type="signal peptide" evidence="1">
    <location>
        <begin position="1"/>
        <end position="24"/>
    </location>
</feature>